<accession>A0AAD5KKM5</accession>
<dbReference type="PANTHER" id="PTHR47501">
    <property type="entry name" value="TRANSPOSASE-RELATED"/>
    <property type="match status" value="1"/>
</dbReference>
<dbReference type="PANTHER" id="PTHR47501:SF5">
    <property type="entry name" value="HAT C-TERMINAL DIMERISATION DOMAIN-CONTAINING PROTEIN"/>
    <property type="match status" value="1"/>
</dbReference>
<gene>
    <name evidence="1" type="ORF">GHT06_021615</name>
</gene>
<evidence type="ECO:0008006" key="3">
    <source>
        <dbReference type="Google" id="ProtNLM"/>
    </source>
</evidence>
<reference evidence="1 2" key="1">
    <citation type="submission" date="2022-05" db="EMBL/GenBank/DDBJ databases">
        <title>A multi-omics perspective on studying reproductive biology in Daphnia sinensis.</title>
        <authorList>
            <person name="Jia J."/>
        </authorList>
    </citation>
    <scope>NUCLEOTIDE SEQUENCE [LARGE SCALE GENOMIC DNA]</scope>
    <source>
        <strain evidence="1 2">WSL</strain>
    </source>
</reference>
<comment type="caution">
    <text evidence="1">The sequence shown here is derived from an EMBL/GenBank/DDBJ whole genome shotgun (WGS) entry which is preliminary data.</text>
</comment>
<name>A0AAD5KKM5_9CRUS</name>
<organism evidence="1 2">
    <name type="scientific">Daphnia sinensis</name>
    <dbReference type="NCBI Taxonomy" id="1820382"/>
    <lineage>
        <taxon>Eukaryota</taxon>
        <taxon>Metazoa</taxon>
        <taxon>Ecdysozoa</taxon>
        <taxon>Arthropoda</taxon>
        <taxon>Crustacea</taxon>
        <taxon>Branchiopoda</taxon>
        <taxon>Diplostraca</taxon>
        <taxon>Cladocera</taxon>
        <taxon>Anomopoda</taxon>
        <taxon>Daphniidae</taxon>
        <taxon>Daphnia</taxon>
        <taxon>Daphnia similis group</taxon>
    </lineage>
</organism>
<dbReference type="AlphaFoldDB" id="A0AAD5KKM5"/>
<dbReference type="Proteomes" id="UP000820818">
    <property type="component" value="Linkage Group LG9"/>
</dbReference>
<evidence type="ECO:0000313" key="1">
    <source>
        <dbReference type="EMBL" id="KAI9553687.1"/>
    </source>
</evidence>
<evidence type="ECO:0000313" key="2">
    <source>
        <dbReference type="Proteomes" id="UP000820818"/>
    </source>
</evidence>
<keyword evidence="2" id="KW-1185">Reference proteome</keyword>
<dbReference type="EMBL" id="WJBH02000009">
    <property type="protein sequence ID" value="KAI9553687.1"/>
    <property type="molecule type" value="Genomic_DNA"/>
</dbReference>
<protein>
    <recommendedName>
        <fullName evidence="3">DUF659 domain-containing protein</fullName>
    </recommendedName>
</protein>
<proteinExistence type="predicted"/>
<sequence>MLKEASQTATLAKRNFPLSGDRVAGSEEGDYWVPTLGLVEVKHPESLADFERLCKEKIKDGNNTNANASIDGGGKGNVFQNLLPLSEIEKEGFKELLGDLIGSGGFLVIKSRRSMMELLNKKYQSTKENLIAELQKAEYICITADCWTAHKRSFLGMTAHWHSEDKDSKGIVRQSACLGVRSIYGSHTHDVIDFLQSKLYNYR</sequence>